<dbReference type="AlphaFoldDB" id="X1L487"/>
<proteinExistence type="predicted"/>
<organism evidence="1">
    <name type="scientific">marine sediment metagenome</name>
    <dbReference type="NCBI Taxonomy" id="412755"/>
    <lineage>
        <taxon>unclassified sequences</taxon>
        <taxon>metagenomes</taxon>
        <taxon>ecological metagenomes</taxon>
    </lineage>
</organism>
<protein>
    <recommendedName>
        <fullName evidence="2">Lipoprotein</fullName>
    </recommendedName>
</protein>
<reference evidence="1" key="1">
    <citation type="journal article" date="2014" name="Front. Microbiol.">
        <title>High frequency of phylogenetically diverse reductive dehalogenase-homologous genes in deep subseafloor sedimentary metagenomes.</title>
        <authorList>
            <person name="Kawai M."/>
            <person name="Futagami T."/>
            <person name="Toyoda A."/>
            <person name="Takaki Y."/>
            <person name="Nishi S."/>
            <person name="Hori S."/>
            <person name="Arai W."/>
            <person name="Tsubouchi T."/>
            <person name="Morono Y."/>
            <person name="Uchiyama I."/>
            <person name="Ito T."/>
            <person name="Fujiyama A."/>
            <person name="Inagaki F."/>
            <person name="Takami H."/>
        </authorList>
    </citation>
    <scope>NUCLEOTIDE SEQUENCE</scope>
    <source>
        <strain evidence="1">Expedition CK06-06</strain>
    </source>
</reference>
<sequence length="107" mass="11834">MRTKIIITLAGLLLTGCATETVNIDVVHDDGKAVMALDYRDFAQAASEMIQSMISSGRLKKLGGGRYVMTTARITNDTMQRIDTDQLMAKIEQELMNSGIFVIVFIF</sequence>
<dbReference type="Pfam" id="PF13036">
    <property type="entry name" value="LpoB"/>
    <property type="match status" value="1"/>
</dbReference>
<evidence type="ECO:0008006" key="2">
    <source>
        <dbReference type="Google" id="ProtNLM"/>
    </source>
</evidence>
<comment type="caution">
    <text evidence="1">The sequence shown here is derived from an EMBL/GenBank/DDBJ whole genome shotgun (WGS) entry which is preliminary data.</text>
</comment>
<dbReference type="InterPro" id="IPR014094">
    <property type="entry name" value="LpoB"/>
</dbReference>
<dbReference type="EMBL" id="BARV01009250">
    <property type="protein sequence ID" value="GAI14167.1"/>
    <property type="molecule type" value="Genomic_DNA"/>
</dbReference>
<dbReference type="PROSITE" id="PS51257">
    <property type="entry name" value="PROKAR_LIPOPROTEIN"/>
    <property type="match status" value="1"/>
</dbReference>
<gene>
    <name evidence="1" type="ORF">S06H3_18320</name>
</gene>
<accession>X1L487</accession>
<dbReference type="Gene3D" id="3.40.50.10610">
    <property type="entry name" value="ABC-type transport auxiliary lipoprotein component"/>
    <property type="match status" value="1"/>
</dbReference>
<name>X1L487_9ZZZZ</name>
<evidence type="ECO:0000313" key="1">
    <source>
        <dbReference type="EMBL" id="GAI14167.1"/>
    </source>
</evidence>